<feature type="domain" description="G-protein coupled receptors family 1 profile" evidence="10">
    <location>
        <begin position="37"/>
        <end position="281"/>
    </location>
</feature>
<dbReference type="Proteomes" id="UP000472263">
    <property type="component" value="Chromosome 17"/>
</dbReference>
<evidence type="ECO:0000256" key="3">
    <source>
        <dbReference type="ARBA" id="ARBA00022989"/>
    </source>
</evidence>
<organism evidence="11 12">
    <name type="scientific">Myripristis murdjan</name>
    <name type="common">pinecone soldierfish</name>
    <dbReference type="NCBI Taxonomy" id="586833"/>
    <lineage>
        <taxon>Eukaryota</taxon>
        <taxon>Metazoa</taxon>
        <taxon>Chordata</taxon>
        <taxon>Craniata</taxon>
        <taxon>Vertebrata</taxon>
        <taxon>Euteleostomi</taxon>
        <taxon>Actinopterygii</taxon>
        <taxon>Neopterygii</taxon>
        <taxon>Teleostei</taxon>
        <taxon>Neoteleostei</taxon>
        <taxon>Acanthomorphata</taxon>
        <taxon>Holocentriformes</taxon>
        <taxon>Holocentridae</taxon>
        <taxon>Myripristis</taxon>
    </lineage>
</organism>
<feature type="transmembrane region" description="Helical" evidence="9">
    <location>
        <begin position="265"/>
        <end position="285"/>
    </location>
</feature>
<evidence type="ECO:0000256" key="5">
    <source>
        <dbReference type="ARBA" id="ARBA00023136"/>
    </source>
</evidence>
<reference evidence="11" key="1">
    <citation type="submission" date="2019-06" db="EMBL/GenBank/DDBJ databases">
        <authorList>
            <consortium name="Wellcome Sanger Institute Data Sharing"/>
        </authorList>
    </citation>
    <scope>NUCLEOTIDE SEQUENCE [LARGE SCALE GENOMIC DNA]</scope>
</reference>
<dbReference type="GO" id="GO:0007200">
    <property type="term" value="P:phospholipase C-activating G protein-coupled receptor signaling pathway"/>
    <property type="evidence" value="ECO:0007669"/>
    <property type="project" value="TreeGrafter"/>
</dbReference>
<evidence type="ECO:0000313" key="11">
    <source>
        <dbReference type="Ensembl" id="ENSMMDP00005048673.1"/>
    </source>
</evidence>
<evidence type="ECO:0000259" key="10">
    <source>
        <dbReference type="PROSITE" id="PS50262"/>
    </source>
</evidence>
<dbReference type="GO" id="GO:0035025">
    <property type="term" value="P:positive regulation of Rho protein signal transduction"/>
    <property type="evidence" value="ECO:0007669"/>
    <property type="project" value="TreeGrafter"/>
</dbReference>
<dbReference type="Pfam" id="PF00001">
    <property type="entry name" value="7tm_1"/>
    <property type="match status" value="1"/>
</dbReference>
<feature type="transmembrane region" description="Helical" evidence="9">
    <location>
        <begin position="58"/>
        <end position="78"/>
    </location>
</feature>
<feature type="transmembrane region" description="Helical" evidence="9">
    <location>
        <begin position="133"/>
        <end position="154"/>
    </location>
</feature>
<keyword evidence="12" id="KW-1185">Reference proteome</keyword>
<dbReference type="SUPFAM" id="SSF81321">
    <property type="entry name" value="Family A G protein-coupled receptor-like"/>
    <property type="match status" value="1"/>
</dbReference>
<dbReference type="PROSITE" id="PS50262">
    <property type="entry name" value="G_PROTEIN_RECEP_F1_2"/>
    <property type="match status" value="1"/>
</dbReference>
<dbReference type="PANTHER" id="PTHR24232:SF101">
    <property type="entry name" value="G-PROTEIN COUPLED RECEPTOR 35-LIKE"/>
    <property type="match status" value="1"/>
</dbReference>
<evidence type="ECO:0000313" key="12">
    <source>
        <dbReference type="Proteomes" id="UP000472263"/>
    </source>
</evidence>
<evidence type="ECO:0000256" key="1">
    <source>
        <dbReference type="ARBA" id="ARBA00004141"/>
    </source>
</evidence>
<keyword evidence="3 9" id="KW-1133">Transmembrane helix</keyword>
<keyword evidence="8" id="KW-0807">Transducer</keyword>
<dbReference type="PANTHER" id="PTHR24232">
    <property type="entry name" value="G-PROTEIN COUPLED RECEPTOR"/>
    <property type="match status" value="1"/>
</dbReference>
<protein>
    <recommendedName>
        <fullName evidence="10">G-protein coupled receptors family 1 profile domain-containing protein</fullName>
    </recommendedName>
</protein>
<feature type="transmembrane region" description="Helical" evidence="9">
    <location>
        <begin position="224"/>
        <end position="245"/>
    </location>
</feature>
<feature type="transmembrane region" description="Helical" evidence="9">
    <location>
        <begin position="98"/>
        <end position="121"/>
    </location>
</feature>
<feature type="transmembrane region" description="Helical" evidence="9">
    <location>
        <begin position="26"/>
        <end position="46"/>
    </location>
</feature>
<dbReference type="PRINTS" id="PR00237">
    <property type="entry name" value="GPCRRHODOPSN"/>
</dbReference>
<evidence type="ECO:0000256" key="9">
    <source>
        <dbReference type="SAM" id="Phobius"/>
    </source>
</evidence>
<keyword evidence="4" id="KW-0297">G-protein coupled receptor</keyword>
<dbReference type="InterPro" id="IPR000276">
    <property type="entry name" value="GPCR_Rhodpsn"/>
</dbReference>
<dbReference type="InterPro" id="IPR017452">
    <property type="entry name" value="GPCR_Rhodpsn_7TM"/>
</dbReference>
<proteinExistence type="predicted"/>
<sequence length="294" mass="33685">MDSHLLQINMYVNNTTCHVDIMQGVAYSPLLLLGFLLNSAALYAFIAKRDSWTDTHIYMLNLAAADLALILFLPFRIYDAFHCLSKTYFCTFLISTHYINMYASIMTSAAISVHRCVAVRFPLQDRARRKKKAAALAVCLTIWVVVVAICVLFHESNTPQNLWTCYERCKNKRLPLEFLLTLVFLGFFTPLLIIVFCSSYTICTLLKTDDNSVEKKNIIGIVRANMIVFIVCYTPIHTALVLTYYDQPPPGWQFNITTTHKFLLLSEWIATTNCCLDSISYYFLLKLFSRDRGV</sequence>
<dbReference type="Gene3D" id="1.20.1070.10">
    <property type="entry name" value="Rhodopsin 7-helix transmembrane proteins"/>
    <property type="match status" value="1"/>
</dbReference>
<keyword evidence="7" id="KW-0325">Glycoprotein</keyword>
<dbReference type="GO" id="GO:0005886">
    <property type="term" value="C:plasma membrane"/>
    <property type="evidence" value="ECO:0007669"/>
    <property type="project" value="TreeGrafter"/>
</dbReference>
<dbReference type="InParanoid" id="A0A668ABW7"/>
<evidence type="ECO:0000256" key="6">
    <source>
        <dbReference type="ARBA" id="ARBA00023170"/>
    </source>
</evidence>
<reference evidence="11" key="3">
    <citation type="submission" date="2025-09" db="UniProtKB">
        <authorList>
            <consortium name="Ensembl"/>
        </authorList>
    </citation>
    <scope>IDENTIFICATION</scope>
</reference>
<comment type="subcellular location">
    <subcellularLocation>
        <location evidence="1">Membrane</location>
        <topology evidence="1">Multi-pass membrane protein</topology>
    </subcellularLocation>
</comment>
<dbReference type="GeneTree" id="ENSGT01040000240444"/>
<dbReference type="GO" id="GO:0004930">
    <property type="term" value="F:G protein-coupled receptor activity"/>
    <property type="evidence" value="ECO:0007669"/>
    <property type="project" value="UniProtKB-KW"/>
</dbReference>
<keyword evidence="6" id="KW-0675">Receptor</keyword>
<evidence type="ECO:0000256" key="4">
    <source>
        <dbReference type="ARBA" id="ARBA00023040"/>
    </source>
</evidence>
<keyword evidence="5 9" id="KW-0472">Membrane</keyword>
<feature type="transmembrane region" description="Helical" evidence="9">
    <location>
        <begin position="178"/>
        <end position="203"/>
    </location>
</feature>
<name>A0A668ABW7_9TELE</name>
<dbReference type="Ensembl" id="ENSMMDT00005049628.1">
    <property type="protein sequence ID" value="ENSMMDP00005048673.1"/>
    <property type="gene ID" value="ENSMMDG00005022135.1"/>
</dbReference>
<accession>A0A668ABW7</accession>
<reference evidence="11" key="2">
    <citation type="submission" date="2025-08" db="UniProtKB">
        <authorList>
            <consortium name="Ensembl"/>
        </authorList>
    </citation>
    <scope>IDENTIFICATION</scope>
</reference>
<evidence type="ECO:0000256" key="2">
    <source>
        <dbReference type="ARBA" id="ARBA00022692"/>
    </source>
</evidence>
<evidence type="ECO:0000256" key="8">
    <source>
        <dbReference type="ARBA" id="ARBA00023224"/>
    </source>
</evidence>
<dbReference type="AlphaFoldDB" id="A0A668ABW7"/>
<keyword evidence="2 9" id="KW-0812">Transmembrane</keyword>
<evidence type="ECO:0000256" key="7">
    <source>
        <dbReference type="ARBA" id="ARBA00023180"/>
    </source>
</evidence>